<comment type="caution">
    <text evidence="2">The sequence shown here is derived from an EMBL/GenBank/DDBJ whole genome shotgun (WGS) entry which is preliminary data.</text>
</comment>
<organism evidence="2 3">
    <name type="scientific">Caerostris darwini</name>
    <dbReference type="NCBI Taxonomy" id="1538125"/>
    <lineage>
        <taxon>Eukaryota</taxon>
        <taxon>Metazoa</taxon>
        <taxon>Ecdysozoa</taxon>
        <taxon>Arthropoda</taxon>
        <taxon>Chelicerata</taxon>
        <taxon>Arachnida</taxon>
        <taxon>Araneae</taxon>
        <taxon>Araneomorphae</taxon>
        <taxon>Entelegynae</taxon>
        <taxon>Araneoidea</taxon>
        <taxon>Araneidae</taxon>
        <taxon>Caerostris</taxon>
    </lineage>
</organism>
<reference evidence="2 3" key="1">
    <citation type="submission" date="2021-06" db="EMBL/GenBank/DDBJ databases">
        <title>Caerostris darwini draft genome.</title>
        <authorList>
            <person name="Kono N."/>
            <person name="Arakawa K."/>
        </authorList>
    </citation>
    <scope>NUCLEOTIDE SEQUENCE [LARGE SCALE GENOMIC DNA]</scope>
</reference>
<proteinExistence type="predicted"/>
<name>A0AAV4R945_9ARAC</name>
<feature type="region of interest" description="Disordered" evidence="1">
    <location>
        <begin position="66"/>
        <end position="102"/>
    </location>
</feature>
<dbReference type="EMBL" id="BPLQ01005718">
    <property type="protein sequence ID" value="GIY16677.1"/>
    <property type="molecule type" value="Genomic_DNA"/>
</dbReference>
<dbReference type="AlphaFoldDB" id="A0AAV4R945"/>
<evidence type="ECO:0000256" key="1">
    <source>
        <dbReference type="SAM" id="MobiDB-lite"/>
    </source>
</evidence>
<sequence length="102" mass="11305">MTAHPQSLFISGKTSHFSFSRLECLPEGVGGPFRELQQERGLSDDTGKKKFPSNWITRNIGLSLANQQELGSSRSEGGRDSSFRIWTPSNHGAPFLRKEEPG</sequence>
<dbReference type="Proteomes" id="UP001054837">
    <property type="component" value="Unassembled WGS sequence"/>
</dbReference>
<protein>
    <submittedName>
        <fullName evidence="2">Uncharacterized protein</fullName>
    </submittedName>
</protein>
<gene>
    <name evidence="2" type="ORF">CDAR_320051</name>
</gene>
<evidence type="ECO:0000313" key="3">
    <source>
        <dbReference type="Proteomes" id="UP001054837"/>
    </source>
</evidence>
<keyword evidence="3" id="KW-1185">Reference proteome</keyword>
<accession>A0AAV4R945</accession>
<evidence type="ECO:0000313" key="2">
    <source>
        <dbReference type="EMBL" id="GIY16677.1"/>
    </source>
</evidence>